<sequence>MNELGNLIKKLRKEAGLSQAQLAQRHGMSRATISGIENNTIPEVGIRKVAAILEGLGYELTATPKRRRKTLDELKAGGIHDQSA</sequence>
<dbReference type="InterPro" id="IPR010982">
    <property type="entry name" value="Lambda_DNA-bd_dom_sf"/>
</dbReference>
<dbReference type="CDD" id="cd00093">
    <property type="entry name" value="HTH_XRE"/>
    <property type="match status" value="1"/>
</dbReference>
<evidence type="ECO:0000313" key="2">
    <source>
        <dbReference type="Proteomes" id="UP000464661"/>
    </source>
</evidence>
<accession>A0A0P7CSW4</accession>
<dbReference type="RefSeq" id="WP_019097992.1">
    <property type="nucleotide sequence ID" value="NZ_AP022324.1"/>
</dbReference>
<protein>
    <submittedName>
        <fullName evidence="1">Uncharacterized protein</fullName>
    </submittedName>
</protein>
<dbReference type="OrthoDB" id="6958906at2"/>
<organism evidence="1 2">
    <name type="scientific">Pseudomonas putida</name>
    <name type="common">Arthrobacter siderocapsulatus</name>
    <dbReference type="NCBI Taxonomy" id="303"/>
    <lineage>
        <taxon>Bacteria</taxon>
        <taxon>Pseudomonadati</taxon>
        <taxon>Pseudomonadota</taxon>
        <taxon>Gammaproteobacteria</taxon>
        <taxon>Pseudomonadales</taxon>
        <taxon>Pseudomonadaceae</taxon>
        <taxon>Pseudomonas</taxon>
    </lineage>
</organism>
<dbReference type="Gene3D" id="1.10.260.40">
    <property type="entry name" value="lambda repressor-like DNA-binding domains"/>
    <property type="match status" value="1"/>
</dbReference>
<dbReference type="SUPFAM" id="SSF47413">
    <property type="entry name" value="lambda repressor-like DNA-binding domains"/>
    <property type="match status" value="1"/>
</dbReference>
<proteinExistence type="predicted"/>
<dbReference type="PROSITE" id="PS50943">
    <property type="entry name" value="HTH_CROC1"/>
    <property type="match status" value="1"/>
</dbReference>
<dbReference type="Pfam" id="PF01381">
    <property type="entry name" value="HTH_3"/>
    <property type="match status" value="1"/>
</dbReference>
<evidence type="ECO:0000313" key="1">
    <source>
        <dbReference type="EMBL" id="BBU44479.1"/>
    </source>
</evidence>
<reference evidence="1 2" key="1">
    <citation type="submission" date="2020-01" db="EMBL/GenBank/DDBJ databases">
        <title>Complete Genome Sequence of Pseudomonas putida Strain TS312, Harboring the HdtS type N-acyl-homoserine Lactone Synthase, Isolated from a Paper Mill.</title>
        <authorList>
            <person name="Hosoe A."/>
            <person name="Suenaga T."/>
            <person name="Sugi T."/>
            <person name="Izumi T."/>
            <person name="Nagai N."/>
            <person name="Terada A."/>
        </authorList>
    </citation>
    <scope>NUCLEOTIDE SEQUENCE [LARGE SCALE GENOMIC DNA]</scope>
    <source>
        <strain evidence="1 2">TS312</strain>
    </source>
</reference>
<gene>
    <name evidence="1" type="ORF">PPTS312_23940</name>
</gene>
<dbReference type="InterPro" id="IPR001387">
    <property type="entry name" value="Cro/C1-type_HTH"/>
</dbReference>
<dbReference type="Proteomes" id="UP000464661">
    <property type="component" value="Chromosome"/>
</dbReference>
<dbReference type="AlphaFoldDB" id="A0A0P7CSW4"/>
<dbReference type="SMART" id="SM00530">
    <property type="entry name" value="HTH_XRE"/>
    <property type="match status" value="1"/>
</dbReference>
<dbReference type="EMBL" id="AP022324">
    <property type="protein sequence ID" value="BBU44479.1"/>
    <property type="molecule type" value="Genomic_DNA"/>
</dbReference>
<dbReference type="GeneID" id="49868232"/>
<name>A0A0P7CSW4_PSEPU</name>
<dbReference type="GO" id="GO:0003677">
    <property type="term" value="F:DNA binding"/>
    <property type="evidence" value="ECO:0007669"/>
    <property type="project" value="InterPro"/>
</dbReference>